<organism evidence="3 4">
    <name type="scientific">Actinomycetospora cinnamomea</name>
    <dbReference type="NCBI Taxonomy" id="663609"/>
    <lineage>
        <taxon>Bacteria</taxon>
        <taxon>Bacillati</taxon>
        <taxon>Actinomycetota</taxon>
        <taxon>Actinomycetes</taxon>
        <taxon>Pseudonocardiales</taxon>
        <taxon>Pseudonocardiaceae</taxon>
        <taxon>Actinomycetospora</taxon>
    </lineage>
</organism>
<dbReference type="PRINTS" id="PR01217">
    <property type="entry name" value="PRICHEXTENSN"/>
</dbReference>
<feature type="compositionally biased region" description="Low complexity" evidence="1">
    <location>
        <begin position="105"/>
        <end position="115"/>
    </location>
</feature>
<evidence type="ECO:0000256" key="1">
    <source>
        <dbReference type="SAM" id="MobiDB-lite"/>
    </source>
</evidence>
<feature type="compositionally biased region" description="Basic and acidic residues" evidence="1">
    <location>
        <begin position="19"/>
        <end position="32"/>
    </location>
</feature>
<evidence type="ECO:0000256" key="2">
    <source>
        <dbReference type="SAM" id="Phobius"/>
    </source>
</evidence>
<keyword evidence="4" id="KW-1185">Reference proteome</keyword>
<proteinExistence type="predicted"/>
<feature type="compositionally biased region" description="Basic and acidic residues" evidence="1">
    <location>
        <begin position="175"/>
        <end position="186"/>
    </location>
</feature>
<keyword evidence="2" id="KW-1133">Transmembrane helix</keyword>
<feature type="compositionally biased region" description="Basic and acidic residues" evidence="1">
    <location>
        <begin position="1"/>
        <end position="12"/>
    </location>
</feature>
<evidence type="ECO:0000313" key="4">
    <source>
        <dbReference type="Proteomes" id="UP000245639"/>
    </source>
</evidence>
<name>A0A2U1FBT1_9PSEU</name>
<feature type="compositionally biased region" description="Pro residues" evidence="1">
    <location>
        <begin position="190"/>
        <end position="204"/>
    </location>
</feature>
<feature type="compositionally biased region" description="Low complexity" evidence="1">
    <location>
        <begin position="164"/>
        <end position="173"/>
    </location>
</feature>
<gene>
    <name evidence="3" type="ORF">C8D89_106307</name>
</gene>
<accession>A0A2U1FBT1</accession>
<dbReference type="RefSeq" id="WP_116708801.1">
    <property type="nucleotide sequence ID" value="NZ_QEKW01000006.1"/>
</dbReference>
<reference evidence="3 4" key="1">
    <citation type="submission" date="2018-04" db="EMBL/GenBank/DDBJ databases">
        <title>Genomic Encyclopedia of Type Strains, Phase IV (KMG-IV): sequencing the most valuable type-strain genomes for metagenomic binning, comparative biology and taxonomic classification.</title>
        <authorList>
            <person name="Goeker M."/>
        </authorList>
    </citation>
    <scope>NUCLEOTIDE SEQUENCE [LARGE SCALE GENOMIC DNA]</scope>
    <source>
        <strain evidence="3 4">DSM 45771</strain>
    </source>
</reference>
<dbReference type="AlphaFoldDB" id="A0A2U1FBT1"/>
<sequence>MGVPEQLRRLDEDLATGRVDAETYRRRRDEILAARLAPPPPPAPRPGASADGDLDDSELDAAERELGFAPEFDTPYPGPARPDRHDAPGGPPRDAPRAPAPPSPGRTGSTPAGAAHGPGAGPGAPGRPASPPAREPTPPTRAPAPPTHESAPPPAAPAEDDPGGEAATAVDADPAADRAGDPEVAHPRAVPVPPPSADAPPLPGTPSDALRPPPPPVEDDDAAETDERPRPVDPFPPPFRWSAREGAAAEASPDTTQVVHGGGASADRTQVVPAGRPPEETQVVPARAVPGRPTHGAPPSWPTGPARPPAPPERTQFVPGAVPARAAGGGVARPEETAPPWASAAARSEGLQGRELFARGPGPRAGAILGTAAVLLLVLLVLVASFVLA</sequence>
<evidence type="ECO:0000313" key="3">
    <source>
        <dbReference type="EMBL" id="PVZ09642.1"/>
    </source>
</evidence>
<feature type="transmembrane region" description="Helical" evidence="2">
    <location>
        <begin position="365"/>
        <end position="388"/>
    </location>
</feature>
<feature type="compositionally biased region" description="Pro residues" evidence="1">
    <location>
        <begin position="89"/>
        <end position="104"/>
    </location>
</feature>
<feature type="compositionally biased region" description="Pro residues" evidence="1">
    <location>
        <begin position="299"/>
        <end position="312"/>
    </location>
</feature>
<comment type="caution">
    <text evidence="3">The sequence shown here is derived from an EMBL/GenBank/DDBJ whole genome shotgun (WGS) entry which is preliminary data.</text>
</comment>
<feature type="compositionally biased region" description="Pro residues" evidence="1">
    <location>
        <begin position="128"/>
        <end position="156"/>
    </location>
</feature>
<dbReference type="EMBL" id="QEKW01000006">
    <property type="protein sequence ID" value="PVZ09642.1"/>
    <property type="molecule type" value="Genomic_DNA"/>
</dbReference>
<keyword evidence="2" id="KW-0812">Transmembrane</keyword>
<feature type="region of interest" description="Disordered" evidence="1">
    <location>
        <begin position="1"/>
        <end position="313"/>
    </location>
</feature>
<protein>
    <submittedName>
        <fullName evidence="3">Uncharacterized protein</fullName>
    </submittedName>
</protein>
<keyword evidence="2" id="KW-0472">Membrane</keyword>
<dbReference type="Proteomes" id="UP000245639">
    <property type="component" value="Unassembled WGS sequence"/>
</dbReference>